<dbReference type="EMBL" id="AHNR02000063">
    <property type="protein sequence ID" value="EKR53679.1"/>
    <property type="molecule type" value="Genomic_DNA"/>
</dbReference>
<evidence type="ECO:0000313" key="2">
    <source>
        <dbReference type="Proteomes" id="UP000001340"/>
    </source>
</evidence>
<protein>
    <submittedName>
        <fullName evidence="1">Uncharacterized protein</fullName>
    </submittedName>
</protein>
<dbReference type="AlphaFoldDB" id="A0A0E2D0X9"/>
<comment type="caution">
    <text evidence="1">The sequence shown here is derived from an EMBL/GenBank/DDBJ whole genome shotgun (WGS) entry which is preliminary data.</text>
</comment>
<proteinExistence type="predicted"/>
<sequence length="49" mass="5582">MMTLKQRFCAKIGLDDDSFVFHSSSHNLQSPTANPRFVVVPTSIFLRKN</sequence>
<organism evidence="1 2">
    <name type="scientific">Leptospira interrogans str. UI 12758</name>
    <dbReference type="NCBI Taxonomy" id="1049938"/>
    <lineage>
        <taxon>Bacteria</taxon>
        <taxon>Pseudomonadati</taxon>
        <taxon>Spirochaetota</taxon>
        <taxon>Spirochaetia</taxon>
        <taxon>Leptospirales</taxon>
        <taxon>Leptospiraceae</taxon>
        <taxon>Leptospira</taxon>
    </lineage>
</organism>
<evidence type="ECO:0000313" key="1">
    <source>
        <dbReference type="EMBL" id="EKR53679.1"/>
    </source>
</evidence>
<dbReference type="Proteomes" id="UP000001340">
    <property type="component" value="Unassembled WGS sequence"/>
</dbReference>
<accession>A0A0E2D0X9</accession>
<gene>
    <name evidence="1" type="ORF">LEP1GSC105_0323</name>
</gene>
<reference evidence="1 2" key="1">
    <citation type="submission" date="2012-10" db="EMBL/GenBank/DDBJ databases">
        <authorList>
            <person name="Harkins D.M."/>
            <person name="Durkin A.S."/>
            <person name="Brinkac L.M."/>
            <person name="Haft D.H."/>
            <person name="Selengut J.D."/>
            <person name="Sanka R."/>
            <person name="DePew J."/>
            <person name="Purushe J."/>
            <person name="Chanthongthip A."/>
            <person name="Lattana O."/>
            <person name="Phetsouvanh R."/>
            <person name="Newton P.N."/>
            <person name="Vinetz J.M."/>
            <person name="Sutton G.G."/>
            <person name="Nierman W.C."/>
            <person name="Fouts D.E."/>
        </authorList>
    </citation>
    <scope>NUCLEOTIDE SEQUENCE [LARGE SCALE GENOMIC DNA]</scope>
    <source>
        <strain evidence="1 2">UI 12758</strain>
    </source>
</reference>
<name>A0A0E2D0X9_LEPIR</name>